<feature type="signal peptide" evidence="1">
    <location>
        <begin position="1"/>
        <end position="22"/>
    </location>
</feature>
<dbReference type="RefSeq" id="WP_153287740.1">
    <property type="nucleotide sequence ID" value="NZ_CP045643.1"/>
</dbReference>
<gene>
    <name evidence="2" type="ORF">GFH48_08985</name>
</gene>
<evidence type="ECO:0000313" key="2">
    <source>
        <dbReference type="EMBL" id="QFZ73378.1"/>
    </source>
</evidence>
<feature type="chain" id="PRO_5038392266" description="SMP-30/Gluconolactonase/LRE-like region domain-containing protein" evidence="1">
    <location>
        <begin position="23"/>
        <end position="339"/>
    </location>
</feature>
<dbReference type="KEGG" id="sfy:GFH48_08985"/>
<sequence>MRNKLAVLACAVTLAATTAVTAFTEISATAATGPAVTRPVATPRIAAHFDLARGQMPENIALEPDGTADVTFAAARQVAAVSPAGAIRVLATLPAPADGGVHTPALGFALTTGIVRAHDGTLYFLYASGTPDLTGVWRLRPGGTPHRIAALRADGLPNGLVLDERHHRLYAADSVRGEILTVPTTGGDPTTWSAAPELAATGFLGVNGLKIHRGALWATNLDGGTVLRIPFGPGGRPGPVRTTATGLTGIDDFAFTGRGDEILAALDGPGTVVRIRRDGTSSTVLTAADGLQNPTSVALRRGTLYVLSAAYTTATDPNLLLAPVPGRVTGAGNTPGDHR</sequence>
<keyword evidence="1" id="KW-0732">Signal</keyword>
<dbReference type="AlphaFoldDB" id="A0A5Q0L8X9"/>
<evidence type="ECO:0008006" key="4">
    <source>
        <dbReference type="Google" id="ProtNLM"/>
    </source>
</evidence>
<name>A0A5Q0L8X9_9ACTN</name>
<protein>
    <recommendedName>
        <fullName evidence="4">SMP-30/Gluconolactonase/LRE-like region domain-containing protein</fullName>
    </recommendedName>
</protein>
<evidence type="ECO:0000256" key="1">
    <source>
        <dbReference type="SAM" id="SignalP"/>
    </source>
</evidence>
<dbReference type="Gene3D" id="2.120.10.30">
    <property type="entry name" value="TolB, C-terminal domain"/>
    <property type="match status" value="1"/>
</dbReference>
<evidence type="ECO:0000313" key="3">
    <source>
        <dbReference type="Proteomes" id="UP000326179"/>
    </source>
</evidence>
<accession>A0A5Q0L8X9</accession>
<keyword evidence="3" id="KW-1185">Reference proteome</keyword>
<dbReference type="InterPro" id="IPR011042">
    <property type="entry name" value="6-blade_b-propeller_TolB-like"/>
</dbReference>
<dbReference type="EMBL" id="CP045643">
    <property type="protein sequence ID" value="QFZ73378.1"/>
    <property type="molecule type" value="Genomic_DNA"/>
</dbReference>
<dbReference type="SUPFAM" id="SSF63829">
    <property type="entry name" value="Calcium-dependent phosphotriesterase"/>
    <property type="match status" value="1"/>
</dbReference>
<reference evidence="2 3" key="1">
    <citation type="submission" date="2019-10" db="EMBL/GenBank/DDBJ databases">
        <title>A novel species.</title>
        <authorList>
            <person name="Gao J."/>
        </authorList>
    </citation>
    <scope>NUCLEOTIDE SEQUENCE [LARGE SCALE GENOMIC DNA]</scope>
    <source>
        <strain evidence="2 3">QMT-28</strain>
    </source>
</reference>
<dbReference type="Proteomes" id="UP000326179">
    <property type="component" value="Chromosome"/>
</dbReference>
<organism evidence="2 3">
    <name type="scientific">Streptomyces fagopyri</name>
    <dbReference type="NCBI Taxonomy" id="2662397"/>
    <lineage>
        <taxon>Bacteria</taxon>
        <taxon>Bacillati</taxon>
        <taxon>Actinomycetota</taxon>
        <taxon>Actinomycetes</taxon>
        <taxon>Kitasatosporales</taxon>
        <taxon>Streptomycetaceae</taxon>
        <taxon>Streptomyces</taxon>
    </lineage>
</organism>
<proteinExistence type="predicted"/>